<dbReference type="Gene3D" id="1.25.40.10">
    <property type="entry name" value="Tetratricopeptide repeat domain"/>
    <property type="match status" value="1"/>
</dbReference>
<dbReference type="SUPFAM" id="SSF48452">
    <property type="entry name" value="TPR-like"/>
    <property type="match status" value="1"/>
</dbReference>
<protein>
    <submittedName>
        <fullName evidence="3">C-type cytochrome biogenesis protein CcmI</fullName>
    </submittedName>
</protein>
<proteinExistence type="predicted"/>
<dbReference type="NCBIfam" id="TIGR03142">
    <property type="entry name" value="cytochro_ccmI"/>
    <property type="match status" value="1"/>
</dbReference>
<dbReference type="InterPro" id="IPR011990">
    <property type="entry name" value="TPR-like_helical_dom_sf"/>
</dbReference>
<gene>
    <name evidence="3" type="primary">ccmI</name>
    <name evidence="3" type="ORF">FDP22_15745</name>
</gene>
<dbReference type="Proteomes" id="UP000305888">
    <property type="component" value="Chromosome"/>
</dbReference>
<dbReference type="RefSeq" id="WP_138575113.1">
    <property type="nucleotide sequence ID" value="NZ_CP040818.1"/>
</dbReference>
<name>A0A5B8FI08_9RHOB</name>
<evidence type="ECO:0000256" key="1">
    <source>
        <dbReference type="ARBA" id="ARBA00022748"/>
    </source>
</evidence>
<dbReference type="GO" id="GO:0017004">
    <property type="term" value="P:cytochrome complex assembly"/>
    <property type="evidence" value="ECO:0007669"/>
    <property type="project" value="UniProtKB-KW"/>
</dbReference>
<dbReference type="EMBL" id="CP040818">
    <property type="protein sequence ID" value="QDL93111.1"/>
    <property type="molecule type" value="Genomic_DNA"/>
</dbReference>
<dbReference type="KEGG" id="ppru:FDP22_15745"/>
<feature type="region of interest" description="Disordered" evidence="2">
    <location>
        <begin position="307"/>
        <end position="326"/>
    </location>
</feature>
<organism evidence="3 4">
    <name type="scientific">Paroceanicella profunda</name>
    <dbReference type="NCBI Taxonomy" id="2579971"/>
    <lineage>
        <taxon>Bacteria</taxon>
        <taxon>Pseudomonadati</taxon>
        <taxon>Pseudomonadota</taxon>
        <taxon>Alphaproteobacteria</taxon>
        <taxon>Rhodobacterales</taxon>
        <taxon>Paracoccaceae</taxon>
        <taxon>Paroceanicella</taxon>
    </lineage>
</organism>
<evidence type="ECO:0000313" key="4">
    <source>
        <dbReference type="Proteomes" id="UP000305888"/>
    </source>
</evidence>
<dbReference type="InterPro" id="IPR017560">
    <property type="entry name" value="Cyt_c_biogenesis_CcmI"/>
</dbReference>
<dbReference type="OrthoDB" id="9815847at2"/>
<dbReference type="AlphaFoldDB" id="A0A5B8FI08"/>
<keyword evidence="4" id="KW-1185">Reference proteome</keyword>
<keyword evidence="1" id="KW-0201">Cytochrome c-type biogenesis</keyword>
<evidence type="ECO:0000313" key="3">
    <source>
        <dbReference type="EMBL" id="QDL93111.1"/>
    </source>
</evidence>
<accession>A0A5B8FI08</accession>
<reference evidence="3 4" key="1">
    <citation type="submission" date="2019-06" db="EMBL/GenBank/DDBJ databases">
        <title>Genome sequence of Rhodobacteraceae bacterium D4M1.</title>
        <authorList>
            <person name="Cao J."/>
        </authorList>
    </citation>
    <scope>NUCLEOTIDE SEQUENCE [LARGE SCALE GENOMIC DNA]</scope>
    <source>
        <strain evidence="3 4">D4M1</strain>
    </source>
</reference>
<evidence type="ECO:0000256" key="2">
    <source>
        <dbReference type="SAM" id="MobiDB-lite"/>
    </source>
</evidence>
<sequence>MALWLSIAVITLLGLAWLARPLLGGARGAEARAEYDKRVYRDQMSEIDRDQARGVLSAEEAEAARAEVGRRLLAVDTEAARSGATGPVRAPAAASRGLALGLVLAVGLGAVGLYAGLGTPELPDLPLSARQDMRPGQDRVEAMLADAGITPEPPATQDATQLTELVVRLRAVLSERQNDERGHRLLVGALAQLHRYAEARVAQARVLAIAGDAATARDHADLAELMILAANGYVSPEAEQAIGAALQADPGDKPSRYYAGLAMVQNSEPQGAWNLWTALLKEGPPDAPWVQAIARQLPSLATALGRDLPELPAPPQPVGPAAGAPLPGPDAEAMRNARDMDPAAREEMIRGMVDGLSRRLATEGGSAQEWARLIRSLGILGERDRAAAIWAEARATFAADPAAMTDLRAAARDAGVAEASE</sequence>